<dbReference type="RefSeq" id="WP_104715048.1">
    <property type="nucleotide sequence ID" value="NZ_PTRA01000004.1"/>
</dbReference>
<evidence type="ECO:0000256" key="9">
    <source>
        <dbReference type="SAM" id="SignalP"/>
    </source>
</evidence>
<dbReference type="GO" id="GO:0009279">
    <property type="term" value="C:cell outer membrane"/>
    <property type="evidence" value="ECO:0007669"/>
    <property type="project" value="UniProtKB-SubCell"/>
</dbReference>
<dbReference type="Gene3D" id="2.40.170.20">
    <property type="entry name" value="TonB-dependent receptor, beta-barrel domain"/>
    <property type="match status" value="1"/>
</dbReference>
<dbReference type="PANTHER" id="PTHR30069:SF29">
    <property type="entry name" value="HEMOGLOBIN AND HEMOGLOBIN-HAPTOGLOBIN-BINDING PROTEIN 1-RELATED"/>
    <property type="match status" value="1"/>
</dbReference>
<proteinExistence type="inferred from homology"/>
<protein>
    <submittedName>
        <fullName evidence="11">SusC/RagA family TonB-linked outer membrane protein</fullName>
    </submittedName>
</protein>
<dbReference type="InterPro" id="IPR023997">
    <property type="entry name" value="TonB-dep_OMP_SusC/RagA_CS"/>
</dbReference>
<feature type="signal peptide" evidence="9">
    <location>
        <begin position="1"/>
        <end position="19"/>
    </location>
</feature>
<evidence type="ECO:0000256" key="8">
    <source>
        <dbReference type="PROSITE-ProRule" id="PRU01360"/>
    </source>
</evidence>
<dbReference type="AlphaFoldDB" id="A0A2S7II01"/>
<dbReference type="Gene3D" id="2.170.130.10">
    <property type="entry name" value="TonB-dependent receptor, plug domain"/>
    <property type="match status" value="1"/>
</dbReference>
<dbReference type="GO" id="GO:0044718">
    <property type="term" value="P:siderophore transmembrane transport"/>
    <property type="evidence" value="ECO:0007669"/>
    <property type="project" value="TreeGrafter"/>
</dbReference>
<comment type="subcellular location">
    <subcellularLocation>
        <location evidence="1 8">Cell outer membrane</location>
        <topology evidence="1 8">Multi-pass membrane protein</topology>
    </subcellularLocation>
</comment>
<dbReference type="SUPFAM" id="SSF56935">
    <property type="entry name" value="Porins"/>
    <property type="match status" value="1"/>
</dbReference>
<dbReference type="PROSITE" id="PS52016">
    <property type="entry name" value="TONB_DEPENDENT_REC_3"/>
    <property type="match status" value="1"/>
</dbReference>
<gene>
    <name evidence="11" type="ORF">C5O19_19410</name>
</gene>
<dbReference type="OrthoDB" id="9768177at2"/>
<keyword evidence="4 8" id="KW-0812">Transmembrane</keyword>
<dbReference type="InterPro" id="IPR023996">
    <property type="entry name" value="TonB-dep_OMP_SusC/RagA"/>
</dbReference>
<comment type="similarity">
    <text evidence="8">Belongs to the TonB-dependent receptor family.</text>
</comment>
<evidence type="ECO:0000256" key="2">
    <source>
        <dbReference type="ARBA" id="ARBA00022448"/>
    </source>
</evidence>
<evidence type="ECO:0000256" key="3">
    <source>
        <dbReference type="ARBA" id="ARBA00022452"/>
    </source>
</evidence>
<evidence type="ECO:0000256" key="4">
    <source>
        <dbReference type="ARBA" id="ARBA00022692"/>
    </source>
</evidence>
<dbReference type="Pfam" id="PF07715">
    <property type="entry name" value="Plug"/>
    <property type="match status" value="1"/>
</dbReference>
<evidence type="ECO:0000256" key="1">
    <source>
        <dbReference type="ARBA" id="ARBA00004571"/>
    </source>
</evidence>
<dbReference type="GO" id="GO:0015344">
    <property type="term" value="F:siderophore uptake transmembrane transporter activity"/>
    <property type="evidence" value="ECO:0007669"/>
    <property type="project" value="TreeGrafter"/>
</dbReference>
<dbReference type="InterPro" id="IPR012910">
    <property type="entry name" value="Plug_dom"/>
</dbReference>
<keyword evidence="2 8" id="KW-0813">Transport</keyword>
<organism evidence="11 12">
    <name type="scientific">Siphonobacter curvatus</name>
    <dbReference type="NCBI Taxonomy" id="2094562"/>
    <lineage>
        <taxon>Bacteria</taxon>
        <taxon>Pseudomonadati</taxon>
        <taxon>Bacteroidota</taxon>
        <taxon>Cytophagia</taxon>
        <taxon>Cytophagales</taxon>
        <taxon>Cytophagaceae</taxon>
        <taxon>Siphonobacter</taxon>
    </lineage>
</organism>
<name>A0A2S7II01_9BACT</name>
<evidence type="ECO:0000313" key="12">
    <source>
        <dbReference type="Proteomes" id="UP000239590"/>
    </source>
</evidence>
<dbReference type="InterPro" id="IPR039426">
    <property type="entry name" value="TonB-dep_rcpt-like"/>
</dbReference>
<keyword evidence="7 8" id="KW-0998">Cell outer membrane</keyword>
<evidence type="ECO:0000313" key="11">
    <source>
        <dbReference type="EMBL" id="PQA55586.1"/>
    </source>
</evidence>
<dbReference type="EMBL" id="PTRA01000004">
    <property type="protein sequence ID" value="PQA55586.1"/>
    <property type="molecule type" value="Genomic_DNA"/>
</dbReference>
<dbReference type="NCBIfam" id="TIGR04056">
    <property type="entry name" value="OMP_RagA_SusC"/>
    <property type="match status" value="1"/>
</dbReference>
<dbReference type="Gene3D" id="2.60.40.1120">
    <property type="entry name" value="Carboxypeptidase-like, regulatory domain"/>
    <property type="match status" value="1"/>
</dbReference>
<dbReference type="Pfam" id="PF13715">
    <property type="entry name" value="CarbopepD_reg_2"/>
    <property type="match status" value="1"/>
</dbReference>
<evidence type="ECO:0000256" key="7">
    <source>
        <dbReference type="ARBA" id="ARBA00023237"/>
    </source>
</evidence>
<dbReference type="InterPro" id="IPR036942">
    <property type="entry name" value="Beta-barrel_TonB_sf"/>
</dbReference>
<reference evidence="12" key="1">
    <citation type="submission" date="2018-02" db="EMBL/GenBank/DDBJ databases">
        <title>Genome sequencing of Solimonas sp. HR-BB.</title>
        <authorList>
            <person name="Lee Y."/>
            <person name="Jeon C.O."/>
        </authorList>
    </citation>
    <scope>NUCLEOTIDE SEQUENCE [LARGE SCALE GENOMIC DNA]</scope>
    <source>
        <strain evidence="12">HR-U</strain>
    </source>
</reference>
<evidence type="ECO:0000256" key="5">
    <source>
        <dbReference type="ARBA" id="ARBA00022729"/>
    </source>
</evidence>
<dbReference type="InterPro" id="IPR037066">
    <property type="entry name" value="Plug_dom_sf"/>
</dbReference>
<evidence type="ECO:0000256" key="6">
    <source>
        <dbReference type="ARBA" id="ARBA00023136"/>
    </source>
</evidence>
<feature type="chain" id="PRO_5015710776" evidence="9">
    <location>
        <begin position="20"/>
        <end position="1102"/>
    </location>
</feature>
<dbReference type="Proteomes" id="UP000239590">
    <property type="component" value="Unassembled WGS sequence"/>
</dbReference>
<keyword evidence="5 9" id="KW-0732">Signal</keyword>
<dbReference type="InterPro" id="IPR008969">
    <property type="entry name" value="CarboxyPept-like_regulatory"/>
</dbReference>
<keyword evidence="3 8" id="KW-1134">Transmembrane beta strand</keyword>
<feature type="domain" description="TonB-dependent receptor plug" evidence="10">
    <location>
        <begin position="115"/>
        <end position="237"/>
    </location>
</feature>
<comment type="caution">
    <text evidence="11">The sequence shown here is derived from an EMBL/GenBank/DDBJ whole genome shotgun (WGS) entry which is preliminary data.</text>
</comment>
<dbReference type="SUPFAM" id="SSF49464">
    <property type="entry name" value="Carboxypeptidase regulatory domain-like"/>
    <property type="match status" value="1"/>
</dbReference>
<accession>A0A2S7II01</accession>
<evidence type="ECO:0000259" key="10">
    <source>
        <dbReference type="Pfam" id="PF07715"/>
    </source>
</evidence>
<sequence>MKQLLLFIFLFTTSLAAWAQTGSLTGTVKDDKGAAVPGASVVVKGTTTGTTTDVDGKFRLSLNQANPTLVISAIGYLRQEVSIANQSEITITLQEDAKALTEVVVTGFGVKQEARKLSYAAQEVKGTDLERANSANLVNALQGKVAGVQIDQGSGGPMSSSRIRIRGNASLNPNTQPLFVIDGVLVRPTTTGADSWGASQDFGNIMKNFNADNVESMSVLKGAAASALYGSDALNGVVIITTKQGRQQKGLGVNFNHTTSLETAYRFVDVQNEYGAGISPNFAKGADGVDQVVNNSSSWPYSFGPKLDGRMVRDLDGRMVPWVANNPLDFFQTGKFINNNLSVEGANDRGSFRVSYSNLYNTTIMPAGAEMKRNNFNVRATQKLGKLFNLDVSADYTINDNLNPIRQGGTFNPVFRFVYGRPRSFDIDYWVNNYESPTGGRKINAADPYNISPFLWQTFHYNTSRNERIFRGNIDLNMNFTPWLTGLLRANIQNELYATENKYEGDNAGFNGEYSQYSLANNQSRIQGVVTLNRDLSSSVHLNLSAGGETNRFLGGRDYRISTNGGLRVPGQFALTNSVDPVVADINRRLTPSSRKDAIYTYGDVSFKDQLFVNFTARQEFSSTLKYADGTGEKGYFYPSLGASWDFTQSFKSLASTLSFGKLRASYGFTGGDFEPWKLNRDGFYSAGSIFTGVNAQGERYQIQRYGFSDNILPNRNIKNRLAREWELGADVRFFNNRLSLDVAVYNKLTTNEIFTLPVAQESGATSRVVNAGRILNRGVEFILSGTPIKGNNFQWTTSFNFSRNRNKILELADGIDTYELSLAFGNDVRSVAKAGGDYGTIVSAYAYARDPQGRKLIGAASGTTGGYLTYLRSTAAGQGSKELGTMMENFLLSNVNNFRYKNFSATLQLDSKIGGVMASSTHAYGSAFGSFKNSLFGRDAEHGGIAFTDNQGVQRNDGIIPEGVLAAGVKATIDGTQVDLGGMTYQEAVEKGYLKPIPAYAYYDNLSNWGSGIREYSVFENSWVAVREASIGYDVPSSLLNRIKVQSLRVSIVGRNLGYLYRTAKDGINPQGLLSNRAGEFAEYGGLPFSRNIGVSVNVGL</sequence>
<keyword evidence="6 8" id="KW-0472">Membrane</keyword>
<dbReference type="PANTHER" id="PTHR30069">
    <property type="entry name" value="TONB-DEPENDENT OUTER MEMBRANE RECEPTOR"/>
    <property type="match status" value="1"/>
</dbReference>
<dbReference type="NCBIfam" id="TIGR04057">
    <property type="entry name" value="SusC_RagA_signa"/>
    <property type="match status" value="1"/>
</dbReference>
<keyword evidence="12" id="KW-1185">Reference proteome</keyword>